<comment type="caution">
    <text evidence="8">The sequence shown here is derived from an EMBL/GenBank/DDBJ whole genome shotgun (WGS) entry which is preliminary data.</text>
</comment>
<name>A0AAV9N3A8_9EURO</name>
<dbReference type="GO" id="GO:0008270">
    <property type="term" value="F:zinc ion binding"/>
    <property type="evidence" value="ECO:0007669"/>
    <property type="project" value="UniProtKB-KW"/>
</dbReference>
<dbReference type="AlphaFoldDB" id="A0AAV9N3A8"/>
<evidence type="ECO:0000256" key="1">
    <source>
        <dbReference type="ARBA" id="ARBA00004123"/>
    </source>
</evidence>
<evidence type="ECO:0000256" key="5">
    <source>
        <dbReference type="ARBA" id="ARBA00022833"/>
    </source>
</evidence>
<dbReference type="CDD" id="cd12148">
    <property type="entry name" value="fungal_TF_MHR"/>
    <property type="match status" value="1"/>
</dbReference>
<keyword evidence="4" id="KW-0863">Zinc-finger</keyword>
<evidence type="ECO:0000259" key="7">
    <source>
        <dbReference type="Pfam" id="PF04082"/>
    </source>
</evidence>
<dbReference type="GO" id="GO:0005634">
    <property type="term" value="C:nucleus"/>
    <property type="evidence" value="ECO:0007669"/>
    <property type="project" value="UniProtKB-SubCell"/>
</dbReference>
<dbReference type="PANTHER" id="PTHR40626:SF11">
    <property type="entry name" value="ZINC FINGER PROTEIN YPR022C"/>
    <property type="match status" value="1"/>
</dbReference>
<dbReference type="GO" id="GO:0006351">
    <property type="term" value="P:DNA-templated transcription"/>
    <property type="evidence" value="ECO:0007669"/>
    <property type="project" value="InterPro"/>
</dbReference>
<dbReference type="PANTHER" id="PTHR40626">
    <property type="entry name" value="MIP31509P"/>
    <property type="match status" value="1"/>
</dbReference>
<proteinExistence type="predicted"/>
<dbReference type="GeneID" id="89973972"/>
<dbReference type="InterPro" id="IPR051059">
    <property type="entry name" value="VerF-like"/>
</dbReference>
<evidence type="ECO:0000256" key="2">
    <source>
        <dbReference type="ARBA" id="ARBA00022723"/>
    </source>
</evidence>
<evidence type="ECO:0000256" key="6">
    <source>
        <dbReference type="ARBA" id="ARBA00023242"/>
    </source>
</evidence>
<keyword evidence="9" id="KW-1185">Reference proteome</keyword>
<keyword evidence="3" id="KW-0677">Repeat</keyword>
<gene>
    <name evidence="8" type="ORF">LTR84_005798</name>
</gene>
<feature type="domain" description="Xylanolytic transcriptional activator regulatory" evidence="7">
    <location>
        <begin position="143"/>
        <end position="234"/>
    </location>
</feature>
<dbReference type="RefSeq" id="XP_064704065.1">
    <property type="nucleotide sequence ID" value="XM_064849362.1"/>
</dbReference>
<organism evidence="8 9">
    <name type="scientific">Exophiala bonariae</name>
    <dbReference type="NCBI Taxonomy" id="1690606"/>
    <lineage>
        <taxon>Eukaryota</taxon>
        <taxon>Fungi</taxon>
        <taxon>Dikarya</taxon>
        <taxon>Ascomycota</taxon>
        <taxon>Pezizomycotina</taxon>
        <taxon>Eurotiomycetes</taxon>
        <taxon>Chaetothyriomycetidae</taxon>
        <taxon>Chaetothyriales</taxon>
        <taxon>Herpotrichiellaceae</taxon>
        <taxon>Exophiala</taxon>
    </lineage>
</organism>
<protein>
    <recommendedName>
        <fullName evidence="7">Xylanolytic transcriptional activator regulatory domain-containing protein</fullName>
    </recommendedName>
</protein>
<dbReference type="GO" id="GO:0000978">
    <property type="term" value="F:RNA polymerase II cis-regulatory region sequence-specific DNA binding"/>
    <property type="evidence" value="ECO:0007669"/>
    <property type="project" value="InterPro"/>
</dbReference>
<dbReference type="Proteomes" id="UP001358417">
    <property type="component" value="Unassembled WGS sequence"/>
</dbReference>
<evidence type="ECO:0000313" key="8">
    <source>
        <dbReference type="EMBL" id="KAK5048706.1"/>
    </source>
</evidence>
<reference evidence="8 9" key="1">
    <citation type="submission" date="2023-08" db="EMBL/GenBank/DDBJ databases">
        <title>Black Yeasts Isolated from many extreme environments.</title>
        <authorList>
            <person name="Coleine C."/>
            <person name="Stajich J.E."/>
            <person name="Selbmann L."/>
        </authorList>
    </citation>
    <scope>NUCLEOTIDE SEQUENCE [LARGE SCALE GENOMIC DNA]</scope>
    <source>
        <strain evidence="8 9">CCFEE 5792</strain>
    </source>
</reference>
<keyword evidence="5" id="KW-0862">Zinc</keyword>
<evidence type="ECO:0000256" key="4">
    <source>
        <dbReference type="ARBA" id="ARBA00022771"/>
    </source>
</evidence>
<keyword evidence="2" id="KW-0479">Metal-binding</keyword>
<dbReference type="Pfam" id="PF04082">
    <property type="entry name" value="Fungal_trans"/>
    <property type="match status" value="1"/>
</dbReference>
<comment type="subcellular location">
    <subcellularLocation>
        <location evidence="1">Nucleus</location>
    </subcellularLocation>
</comment>
<dbReference type="EMBL" id="JAVRRD010000021">
    <property type="protein sequence ID" value="KAK5048706.1"/>
    <property type="molecule type" value="Genomic_DNA"/>
</dbReference>
<dbReference type="InterPro" id="IPR007219">
    <property type="entry name" value="XnlR_reg_dom"/>
</dbReference>
<dbReference type="GO" id="GO:0000981">
    <property type="term" value="F:DNA-binding transcription factor activity, RNA polymerase II-specific"/>
    <property type="evidence" value="ECO:0007669"/>
    <property type="project" value="InterPro"/>
</dbReference>
<accession>A0AAV9N3A8</accession>
<evidence type="ECO:0000313" key="9">
    <source>
        <dbReference type="Proteomes" id="UP001358417"/>
    </source>
</evidence>
<keyword evidence="6" id="KW-0539">Nucleus</keyword>
<sequence>MDLAQLPVPLDPKLQLGDMETFASDVDRDAQLASILHCFPSNLDTEPAFFQIFGSDILSFSPQPSDPLSPSLVLLDNTSVTPSELPIDNSSSFLLGSPPLEKPFALDDVGYAKLKSNLASSDPDGQIVLSRFPSKSAVVRYVKAFFENMAPCLPIIHPPSFNIVTTPLPLLIEIMACGAMYLCEKLKASELRSSGAQLLGGLSQKGSLHGVPGPEGGKIELWVLQASLLMEYIGPGTDVWSPNHGAGQSLSALNSLAHANLAAFQGATYTDWVYGETLCSAIHYQICAFERMAATRHLELYKSFAKRMGASITILDDMYHEMVVDSTSSPLLQCSRSFLDSAIFHLYASNQLESIKNLISDPSITIGRPFATDHLNKALMRAGETFNINCQHGLGYLQKVGPHRIGPLCLPGLIEGCKYFWSHASE</sequence>
<evidence type="ECO:0000256" key="3">
    <source>
        <dbReference type="ARBA" id="ARBA00022737"/>
    </source>
</evidence>
<dbReference type="GO" id="GO:0000785">
    <property type="term" value="C:chromatin"/>
    <property type="evidence" value="ECO:0007669"/>
    <property type="project" value="TreeGrafter"/>
</dbReference>